<keyword evidence="2" id="KW-0812">Transmembrane</keyword>
<accession>A0A6C0IUJ4</accession>
<keyword evidence="2" id="KW-1133">Transmembrane helix</keyword>
<evidence type="ECO:0008006" key="4">
    <source>
        <dbReference type="Google" id="ProtNLM"/>
    </source>
</evidence>
<evidence type="ECO:0000256" key="2">
    <source>
        <dbReference type="SAM" id="Phobius"/>
    </source>
</evidence>
<name>A0A6C0IUJ4_9ZZZZ</name>
<feature type="compositionally biased region" description="Acidic residues" evidence="1">
    <location>
        <begin position="92"/>
        <end position="121"/>
    </location>
</feature>
<evidence type="ECO:0000313" key="3">
    <source>
        <dbReference type="EMBL" id="QHT96066.1"/>
    </source>
</evidence>
<dbReference type="AlphaFoldDB" id="A0A6C0IUJ4"/>
<keyword evidence="2" id="KW-0472">Membrane</keyword>
<feature type="region of interest" description="Disordered" evidence="1">
    <location>
        <begin position="81"/>
        <end position="121"/>
    </location>
</feature>
<sequence>MAISDIFSSTFLISLVVTLFIASILYIYISNKFAEQNHKINSMFSLISTMAEEQQYFRVKLVGKGSPINELQSGHQLIEEDANEDLISVSDNQDDDDEDEGEYSEESASECDEDDDDEYNVDEEQHVENSNNIDILNLGLINHDNLGLDDNQQSDENNMLDLNDGNEDFDLSNEQLDSDSTSTIDLNNIKTIHLEEVITLDEPDLSSEFNMDDHDNDHDNNTINTFDTHSKQEYKKMSLNKLREVAVEKGVIQDASKLKKNEILKLLGDE</sequence>
<proteinExistence type="predicted"/>
<dbReference type="EMBL" id="MN740251">
    <property type="protein sequence ID" value="QHT96066.1"/>
    <property type="molecule type" value="Genomic_DNA"/>
</dbReference>
<feature type="transmembrane region" description="Helical" evidence="2">
    <location>
        <begin position="6"/>
        <end position="29"/>
    </location>
</feature>
<organism evidence="3">
    <name type="scientific">viral metagenome</name>
    <dbReference type="NCBI Taxonomy" id="1070528"/>
    <lineage>
        <taxon>unclassified sequences</taxon>
        <taxon>metagenomes</taxon>
        <taxon>organismal metagenomes</taxon>
    </lineage>
</organism>
<reference evidence="3" key="1">
    <citation type="journal article" date="2020" name="Nature">
        <title>Giant virus diversity and host interactions through global metagenomics.</title>
        <authorList>
            <person name="Schulz F."/>
            <person name="Roux S."/>
            <person name="Paez-Espino D."/>
            <person name="Jungbluth S."/>
            <person name="Walsh D.A."/>
            <person name="Denef V.J."/>
            <person name="McMahon K.D."/>
            <person name="Konstantinidis K.T."/>
            <person name="Eloe-Fadrosh E.A."/>
            <person name="Kyrpides N.C."/>
            <person name="Woyke T."/>
        </authorList>
    </citation>
    <scope>NUCLEOTIDE SEQUENCE</scope>
    <source>
        <strain evidence="3">GVMAG-M-3300024301-20</strain>
    </source>
</reference>
<evidence type="ECO:0000256" key="1">
    <source>
        <dbReference type="SAM" id="MobiDB-lite"/>
    </source>
</evidence>
<protein>
    <recommendedName>
        <fullName evidence="4">Rho termination factor N-terminal domain-containing protein</fullName>
    </recommendedName>
</protein>